<proteinExistence type="predicted"/>
<accession>A0A0F9D4E4</accession>
<evidence type="ECO:0000313" key="1">
    <source>
        <dbReference type="EMBL" id="KKL56623.1"/>
    </source>
</evidence>
<organism evidence="1">
    <name type="scientific">marine sediment metagenome</name>
    <dbReference type="NCBI Taxonomy" id="412755"/>
    <lineage>
        <taxon>unclassified sequences</taxon>
        <taxon>metagenomes</taxon>
        <taxon>ecological metagenomes</taxon>
    </lineage>
</organism>
<feature type="non-terminal residue" evidence="1">
    <location>
        <position position="59"/>
    </location>
</feature>
<comment type="caution">
    <text evidence="1">The sequence shown here is derived from an EMBL/GenBank/DDBJ whole genome shotgun (WGS) entry which is preliminary data.</text>
</comment>
<reference evidence="1" key="1">
    <citation type="journal article" date="2015" name="Nature">
        <title>Complex archaea that bridge the gap between prokaryotes and eukaryotes.</title>
        <authorList>
            <person name="Spang A."/>
            <person name="Saw J.H."/>
            <person name="Jorgensen S.L."/>
            <person name="Zaremba-Niedzwiedzka K."/>
            <person name="Martijn J."/>
            <person name="Lind A.E."/>
            <person name="van Eijk R."/>
            <person name="Schleper C."/>
            <person name="Guy L."/>
            <person name="Ettema T.J."/>
        </authorList>
    </citation>
    <scope>NUCLEOTIDE SEQUENCE</scope>
</reference>
<dbReference type="EMBL" id="LAZR01030430">
    <property type="protein sequence ID" value="KKL56623.1"/>
    <property type="molecule type" value="Genomic_DNA"/>
</dbReference>
<dbReference type="AlphaFoldDB" id="A0A0F9D4E4"/>
<sequence length="59" mass="7113">MKVKITTKGGDTQHDLSDIRELESCIKRIQRLIKNEVEFKIWEIKETENVIYNHNLNYH</sequence>
<name>A0A0F9D4E4_9ZZZZ</name>
<protein>
    <submittedName>
        <fullName evidence="1">Uncharacterized protein</fullName>
    </submittedName>
</protein>
<gene>
    <name evidence="1" type="ORF">LCGC14_2243520</name>
</gene>